<dbReference type="EMBL" id="CAJJDO010000035">
    <property type="protein sequence ID" value="CAD8160746.1"/>
    <property type="molecule type" value="Genomic_DNA"/>
</dbReference>
<dbReference type="Proteomes" id="UP000689195">
    <property type="component" value="Unassembled WGS sequence"/>
</dbReference>
<comment type="caution">
    <text evidence="1">The sequence shown here is derived from an EMBL/GenBank/DDBJ whole genome shotgun (WGS) entry which is preliminary data.</text>
</comment>
<gene>
    <name evidence="1" type="ORF">PPENT_87.1.T0350151</name>
</gene>
<dbReference type="OrthoDB" id="309115at2759"/>
<reference evidence="1" key="1">
    <citation type="submission" date="2021-01" db="EMBL/GenBank/DDBJ databases">
        <authorList>
            <consortium name="Genoscope - CEA"/>
            <person name="William W."/>
        </authorList>
    </citation>
    <scope>NUCLEOTIDE SEQUENCE</scope>
</reference>
<protein>
    <submittedName>
        <fullName evidence="1">Uncharacterized protein</fullName>
    </submittedName>
</protein>
<organism evidence="1 2">
    <name type="scientific">Paramecium pentaurelia</name>
    <dbReference type="NCBI Taxonomy" id="43138"/>
    <lineage>
        <taxon>Eukaryota</taxon>
        <taxon>Sar</taxon>
        <taxon>Alveolata</taxon>
        <taxon>Ciliophora</taxon>
        <taxon>Intramacronucleata</taxon>
        <taxon>Oligohymenophorea</taxon>
        <taxon>Peniculida</taxon>
        <taxon>Parameciidae</taxon>
        <taxon>Paramecium</taxon>
    </lineage>
</organism>
<proteinExistence type="predicted"/>
<sequence>MSIQKSVVLLPYNKTLNFQMEANTTVNELLLHLQQQEQILGNTNMWICYSQQRNIQLNSNNIIGNIANEILIVICQKQQEKQKLITISIQPQKIFSQFKASSLFQVQELLNYIRIQYQLNENYQNWECYSENQNRYLKPDEMLGDIEMENLVIFTNKINIQKRIQIGQNIQFLIEAELNTQIQQIFQSVKAHYKLEGDINQWTCYSYQQNQYLDLNSKINQINGEMLLITTQNSIFKTENLFQTSFDIFNTNQTNNNTNQLFQSYNQSQQNDQQKILLNIEILEGVIIRQLLLYFSPHTQIEKVAIAILNYLSINQSQASLDLFINGHQYNNQKDRVQTLYQCGISNNAMVQARVRWLDTKVCLT</sequence>
<keyword evidence="2" id="KW-1185">Reference proteome</keyword>
<accession>A0A8S1UDQ6</accession>
<name>A0A8S1UDQ6_9CILI</name>
<dbReference type="AlphaFoldDB" id="A0A8S1UDQ6"/>
<evidence type="ECO:0000313" key="1">
    <source>
        <dbReference type="EMBL" id="CAD8160746.1"/>
    </source>
</evidence>
<evidence type="ECO:0000313" key="2">
    <source>
        <dbReference type="Proteomes" id="UP000689195"/>
    </source>
</evidence>